<dbReference type="AlphaFoldDB" id="A0A6G4X0M7"/>
<sequence length="67" mass="6894">MHGSPSASLPAPRAPRRPVRLLAGAALNLNFEMIGSPNFARMVHDGDDSDGTGAGPGPPGSDTIERE</sequence>
<evidence type="ECO:0000313" key="3">
    <source>
        <dbReference type="Proteomes" id="UP000477722"/>
    </source>
</evidence>
<comment type="caution">
    <text evidence="2">The sequence shown here is derived from an EMBL/GenBank/DDBJ whole genome shotgun (WGS) entry which is preliminary data.</text>
</comment>
<dbReference type="EMBL" id="JAAKZZ010000176">
    <property type="protein sequence ID" value="NGO70221.1"/>
    <property type="molecule type" value="Genomic_DNA"/>
</dbReference>
<gene>
    <name evidence="2" type="ORF">G5C65_18070</name>
</gene>
<protein>
    <submittedName>
        <fullName evidence="2">Uncharacterized protein</fullName>
    </submittedName>
</protein>
<proteinExistence type="predicted"/>
<organism evidence="2 3">
    <name type="scientific">Streptomyces boncukensis</name>
    <dbReference type="NCBI Taxonomy" id="2711219"/>
    <lineage>
        <taxon>Bacteria</taxon>
        <taxon>Bacillati</taxon>
        <taxon>Actinomycetota</taxon>
        <taxon>Actinomycetes</taxon>
        <taxon>Kitasatosporales</taxon>
        <taxon>Streptomycetaceae</taxon>
        <taxon>Streptomyces</taxon>
    </lineage>
</organism>
<evidence type="ECO:0000256" key="1">
    <source>
        <dbReference type="SAM" id="MobiDB-lite"/>
    </source>
</evidence>
<evidence type="ECO:0000313" key="2">
    <source>
        <dbReference type="EMBL" id="NGO70221.1"/>
    </source>
</evidence>
<feature type="region of interest" description="Disordered" evidence="1">
    <location>
        <begin position="40"/>
        <end position="67"/>
    </location>
</feature>
<dbReference type="Proteomes" id="UP000477722">
    <property type="component" value="Unassembled WGS sequence"/>
</dbReference>
<name>A0A6G4X0M7_9ACTN</name>
<reference evidence="2 3" key="1">
    <citation type="submission" date="2020-02" db="EMBL/GenBank/DDBJ databases">
        <title>Whole-genome analyses of novel actinobacteria.</title>
        <authorList>
            <person name="Sahin N."/>
            <person name="Tatar D."/>
        </authorList>
    </citation>
    <scope>NUCLEOTIDE SEQUENCE [LARGE SCALE GENOMIC DNA]</scope>
    <source>
        <strain evidence="2 3">SB3404</strain>
    </source>
</reference>
<feature type="non-terminal residue" evidence="2">
    <location>
        <position position="67"/>
    </location>
</feature>
<accession>A0A6G4X0M7</accession>
<keyword evidence="3" id="KW-1185">Reference proteome</keyword>